<evidence type="ECO:0000256" key="6">
    <source>
        <dbReference type="ARBA" id="ARBA00023136"/>
    </source>
</evidence>
<dbReference type="Pfam" id="PF07690">
    <property type="entry name" value="MFS_1"/>
    <property type="match status" value="1"/>
</dbReference>
<dbReference type="SUPFAM" id="SSF103473">
    <property type="entry name" value="MFS general substrate transporter"/>
    <property type="match status" value="1"/>
</dbReference>
<accession>A0ABW2ACL3</accession>
<feature type="region of interest" description="Disordered" evidence="7">
    <location>
        <begin position="188"/>
        <end position="208"/>
    </location>
</feature>
<feature type="domain" description="Major facilitator superfamily (MFS) profile" evidence="9">
    <location>
        <begin position="5"/>
        <end position="208"/>
    </location>
</feature>
<evidence type="ECO:0000256" key="3">
    <source>
        <dbReference type="ARBA" id="ARBA00022475"/>
    </source>
</evidence>
<feature type="transmembrane region" description="Helical" evidence="8">
    <location>
        <begin position="70"/>
        <end position="88"/>
    </location>
</feature>
<evidence type="ECO:0000256" key="1">
    <source>
        <dbReference type="ARBA" id="ARBA00004651"/>
    </source>
</evidence>
<keyword evidence="6 8" id="KW-0472">Membrane</keyword>
<keyword evidence="2" id="KW-0813">Transport</keyword>
<proteinExistence type="predicted"/>
<name>A0ABW2ACL3_9MICO</name>
<dbReference type="InterPro" id="IPR020846">
    <property type="entry name" value="MFS_dom"/>
</dbReference>
<dbReference type="PROSITE" id="PS50850">
    <property type="entry name" value="MFS"/>
    <property type="match status" value="1"/>
</dbReference>
<comment type="caution">
    <text evidence="10">The sequence shown here is derived from an EMBL/GenBank/DDBJ whole genome shotgun (WGS) entry which is preliminary data.</text>
</comment>
<evidence type="ECO:0000256" key="8">
    <source>
        <dbReference type="SAM" id="Phobius"/>
    </source>
</evidence>
<dbReference type="PANTHER" id="PTHR23517">
    <property type="entry name" value="RESISTANCE PROTEIN MDTM, PUTATIVE-RELATED-RELATED"/>
    <property type="match status" value="1"/>
</dbReference>
<sequence>MTIPPWSRVAAAMFVIGWGANQFTPLLLVYRSTDHFSQTLVTAMFAAYAGGLVPALLIAARLAGRFGHRAVLRPVMVLAAVASLLLAVGESTPALLFIGRVLYGVCTGAAMAPGTTWVKELSADAPIGTGARRAAVALSAGFGGGPLVAGLLAQWLPAPKILPYVVHIALIIVAGVLVWNAPVLGTSRRSPAPAPPHPPQPPQRGTLP</sequence>
<dbReference type="InterPro" id="IPR036259">
    <property type="entry name" value="MFS_trans_sf"/>
</dbReference>
<feature type="transmembrane region" description="Helical" evidence="8">
    <location>
        <begin position="9"/>
        <end position="30"/>
    </location>
</feature>
<feature type="transmembrane region" description="Helical" evidence="8">
    <location>
        <begin position="36"/>
        <end position="58"/>
    </location>
</feature>
<dbReference type="RefSeq" id="WP_382398727.1">
    <property type="nucleotide sequence ID" value="NZ_JBHSWH010000001.1"/>
</dbReference>
<evidence type="ECO:0000256" key="2">
    <source>
        <dbReference type="ARBA" id="ARBA00022448"/>
    </source>
</evidence>
<dbReference type="PANTHER" id="PTHR23517:SF13">
    <property type="entry name" value="MAJOR FACILITATOR SUPERFAMILY MFS_1"/>
    <property type="match status" value="1"/>
</dbReference>
<keyword evidence="4 8" id="KW-0812">Transmembrane</keyword>
<evidence type="ECO:0000256" key="5">
    <source>
        <dbReference type="ARBA" id="ARBA00022989"/>
    </source>
</evidence>
<organism evidence="10 11">
    <name type="scientific">Flexivirga alba</name>
    <dbReference type="NCBI Taxonomy" id="702742"/>
    <lineage>
        <taxon>Bacteria</taxon>
        <taxon>Bacillati</taxon>
        <taxon>Actinomycetota</taxon>
        <taxon>Actinomycetes</taxon>
        <taxon>Micrococcales</taxon>
        <taxon>Dermacoccaceae</taxon>
        <taxon>Flexivirga</taxon>
    </lineage>
</organism>
<feature type="compositionally biased region" description="Pro residues" evidence="7">
    <location>
        <begin position="192"/>
        <end position="202"/>
    </location>
</feature>
<evidence type="ECO:0000259" key="9">
    <source>
        <dbReference type="PROSITE" id="PS50850"/>
    </source>
</evidence>
<dbReference type="InterPro" id="IPR011701">
    <property type="entry name" value="MFS"/>
</dbReference>
<evidence type="ECO:0000313" key="11">
    <source>
        <dbReference type="Proteomes" id="UP001596298"/>
    </source>
</evidence>
<feature type="transmembrane region" description="Helical" evidence="8">
    <location>
        <begin position="161"/>
        <end position="181"/>
    </location>
</feature>
<evidence type="ECO:0000313" key="10">
    <source>
        <dbReference type="EMBL" id="MFC6704468.1"/>
    </source>
</evidence>
<keyword evidence="3" id="KW-1003">Cell membrane</keyword>
<evidence type="ECO:0000256" key="7">
    <source>
        <dbReference type="SAM" id="MobiDB-lite"/>
    </source>
</evidence>
<protein>
    <submittedName>
        <fullName evidence="10">MFS transporter</fullName>
    </submittedName>
</protein>
<dbReference type="EMBL" id="JBHSWH010000001">
    <property type="protein sequence ID" value="MFC6704468.1"/>
    <property type="molecule type" value="Genomic_DNA"/>
</dbReference>
<keyword evidence="5 8" id="KW-1133">Transmembrane helix</keyword>
<reference evidence="11" key="1">
    <citation type="journal article" date="2019" name="Int. J. Syst. Evol. Microbiol.">
        <title>The Global Catalogue of Microorganisms (GCM) 10K type strain sequencing project: providing services to taxonomists for standard genome sequencing and annotation.</title>
        <authorList>
            <consortium name="The Broad Institute Genomics Platform"/>
            <consortium name="The Broad Institute Genome Sequencing Center for Infectious Disease"/>
            <person name="Wu L."/>
            <person name="Ma J."/>
        </authorList>
    </citation>
    <scope>NUCLEOTIDE SEQUENCE [LARGE SCALE GENOMIC DNA]</scope>
    <source>
        <strain evidence="11">CCUG 58127</strain>
    </source>
</reference>
<gene>
    <name evidence="10" type="ORF">ACFQDH_04090</name>
</gene>
<dbReference type="Gene3D" id="1.20.1250.20">
    <property type="entry name" value="MFS general substrate transporter like domains"/>
    <property type="match status" value="1"/>
</dbReference>
<comment type="subcellular location">
    <subcellularLocation>
        <location evidence="1">Cell membrane</location>
        <topology evidence="1">Multi-pass membrane protein</topology>
    </subcellularLocation>
</comment>
<dbReference type="InterPro" id="IPR050171">
    <property type="entry name" value="MFS_Transporters"/>
</dbReference>
<dbReference type="Proteomes" id="UP001596298">
    <property type="component" value="Unassembled WGS sequence"/>
</dbReference>
<feature type="transmembrane region" description="Helical" evidence="8">
    <location>
        <begin position="134"/>
        <end position="155"/>
    </location>
</feature>
<evidence type="ECO:0000256" key="4">
    <source>
        <dbReference type="ARBA" id="ARBA00022692"/>
    </source>
</evidence>
<keyword evidence="11" id="KW-1185">Reference proteome</keyword>